<proteinExistence type="predicted"/>
<accession>A0A4D9DJ23</accession>
<comment type="caution">
    <text evidence="1">The sequence shown here is derived from an EMBL/GenBank/DDBJ whole genome shotgun (WGS) entry which is preliminary data.</text>
</comment>
<dbReference type="Proteomes" id="UP000297703">
    <property type="component" value="Unassembled WGS sequence"/>
</dbReference>
<dbReference type="AlphaFoldDB" id="A0A4D9DJ23"/>
<reference evidence="1 2" key="2">
    <citation type="submission" date="2019-04" db="EMBL/GenBank/DDBJ databases">
        <title>The genome sequence of big-headed turtle.</title>
        <authorList>
            <person name="Gong S."/>
        </authorList>
    </citation>
    <scope>NUCLEOTIDE SEQUENCE [LARGE SCALE GENOMIC DNA]</scope>
    <source>
        <strain evidence="1">DO16091913</strain>
        <tissue evidence="1">Muscle</tissue>
    </source>
</reference>
<evidence type="ECO:0000313" key="1">
    <source>
        <dbReference type="EMBL" id="TFJ97280.1"/>
    </source>
</evidence>
<keyword evidence="2" id="KW-1185">Reference proteome</keyword>
<protein>
    <submittedName>
        <fullName evidence="1">Muellerian-inhibiting factor</fullName>
    </submittedName>
</protein>
<gene>
    <name evidence="1" type="ORF">DR999_PMT20890</name>
</gene>
<organism evidence="1 2">
    <name type="scientific">Platysternon megacephalum</name>
    <name type="common">big-headed turtle</name>
    <dbReference type="NCBI Taxonomy" id="55544"/>
    <lineage>
        <taxon>Eukaryota</taxon>
        <taxon>Metazoa</taxon>
        <taxon>Chordata</taxon>
        <taxon>Craniata</taxon>
        <taxon>Vertebrata</taxon>
        <taxon>Euteleostomi</taxon>
        <taxon>Archelosauria</taxon>
        <taxon>Testudinata</taxon>
        <taxon>Testudines</taxon>
        <taxon>Cryptodira</taxon>
        <taxon>Durocryptodira</taxon>
        <taxon>Testudinoidea</taxon>
        <taxon>Platysternidae</taxon>
        <taxon>Platysternon</taxon>
    </lineage>
</organism>
<sequence>MSKGTCKLHDKVVKVQASKSRESRWNLSWRNIHIEGLDVNYTHLYSLFIYLNSPLNLVHMVQRDDSFAKKIKNKRLMLRLMDVIMIMIMISRKFNANSCQV</sequence>
<evidence type="ECO:0000313" key="2">
    <source>
        <dbReference type="Proteomes" id="UP000297703"/>
    </source>
</evidence>
<name>A0A4D9DJ23_9SAUR</name>
<reference evidence="1 2" key="1">
    <citation type="submission" date="2019-04" db="EMBL/GenBank/DDBJ databases">
        <title>Draft genome of the big-headed turtle Platysternon megacephalum.</title>
        <authorList>
            <person name="Gong S."/>
        </authorList>
    </citation>
    <scope>NUCLEOTIDE SEQUENCE [LARGE SCALE GENOMIC DNA]</scope>
    <source>
        <strain evidence="1">DO16091913</strain>
        <tissue evidence="1">Muscle</tissue>
    </source>
</reference>
<dbReference type="EMBL" id="QXTE01000512">
    <property type="protein sequence ID" value="TFJ97280.1"/>
    <property type="molecule type" value="Genomic_DNA"/>
</dbReference>